<dbReference type="InterPro" id="IPR036047">
    <property type="entry name" value="F-box-like_dom_sf"/>
</dbReference>
<accession>A0A2S4L1K6</accession>
<dbReference type="CDD" id="cd09917">
    <property type="entry name" value="F-box_SF"/>
    <property type="match status" value="1"/>
</dbReference>
<proteinExistence type="predicted"/>
<dbReference type="EMBL" id="PKSG01000334">
    <property type="protein sequence ID" value="POR36340.1"/>
    <property type="molecule type" value="Genomic_DNA"/>
</dbReference>
<dbReference type="SUPFAM" id="SSF69322">
    <property type="entry name" value="Tricorn protease domain 2"/>
    <property type="match status" value="1"/>
</dbReference>
<dbReference type="OrthoDB" id="1918685at2759"/>
<dbReference type="Gene3D" id="1.20.1280.50">
    <property type="match status" value="1"/>
</dbReference>
<protein>
    <submittedName>
        <fullName evidence="2">Uncharacterized protein</fullName>
    </submittedName>
</protein>
<dbReference type="Proteomes" id="UP000237481">
    <property type="component" value="Unassembled WGS sequence"/>
</dbReference>
<evidence type="ECO:0000313" key="3">
    <source>
        <dbReference type="Proteomes" id="UP000237481"/>
    </source>
</evidence>
<keyword evidence="3" id="KW-1185">Reference proteome</keyword>
<dbReference type="AlphaFoldDB" id="A0A2S4L1K6"/>
<reference evidence="2 3" key="1">
    <citation type="submission" date="2018-01" db="EMBL/GenBank/DDBJ databases">
        <title>Harnessing the power of phylogenomics to disentangle the directionality and signatures of interkingdom host jumping in the parasitic fungal genus Tolypocladium.</title>
        <authorList>
            <person name="Quandt C.A."/>
            <person name="Patterson W."/>
            <person name="Spatafora J.W."/>
        </authorList>
    </citation>
    <scope>NUCLEOTIDE SEQUENCE [LARGE SCALE GENOMIC DNA]</scope>
    <source>
        <strain evidence="2 3">NRBC 100945</strain>
    </source>
</reference>
<comment type="caution">
    <text evidence="2">The sequence shown here is derived from an EMBL/GenBank/DDBJ whole genome shotgun (WGS) entry which is preliminary data.</text>
</comment>
<dbReference type="SUPFAM" id="SSF81383">
    <property type="entry name" value="F-box domain"/>
    <property type="match status" value="1"/>
</dbReference>
<feature type="region of interest" description="Disordered" evidence="1">
    <location>
        <begin position="472"/>
        <end position="501"/>
    </location>
</feature>
<sequence length="540" mass="61222">MDTSQSPSSGDPNPQFRTAAIDAFLAGLSPWELMYLRGQLRDGTAKISGLASFEDLPAELVCIIATEHLCLDDVLNCRRVSHTWRAAWDHEAVCSTLCRYFFPGLLEIHGEHRDQTLARDLFLREAEQLLRRRHGKPMQKSFIVWNDSSSKVFRNKRPKHEAEDAPQGCILAPSRYHYGPSVVYGDGKIAWELSNTRILIDDLRTRQRQICSLSQLYLSGLILHMQSVTKDLLVLSARGSNAVHVWHLNLEEWRRVTLPAHCSACYAEGERVAFVTTESHVVCWNWGGKALDLGAREEAHLPDQPLCVMWHPVRRSSLFVSFLYNRDDSDGNDYEVLVLKYEDGKPVQRFTELATSLTLPETDPTPTPMGWSQVIQTRCQKLNSHGLYLMAEMRLDDLQNSMTPVAAASVGFNVVTETFVQRRYSNASGNPTEDFDDLQGWMHHAVFAHHWRDALGEQLVIMGQTHDDPCSRRFQAGYHSSPAERSSPTPDISDPQREVNHGMHPLERGEFFCDDGFMVFTTKLGMLVWAFCDVPELPAL</sequence>
<name>A0A2S4L1K6_9HYPO</name>
<evidence type="ECO:0000256" key="1">
    <source>
        <dbReference type="SAM" id="MobiDB-lite"/>
    </source>
</evidence>
<evidence type="ECO:0000313" key="2">
    <source>
        <dbReference type="EMBL" id="POR36340.1"/>
    </source>
</evidence>
<gene>
    <name evidence="2" type="ORF">TPAR_03464</name>
</gene>
<organism evidence="2 3">
    <name type="scientific">Tolypocladium paradoxum</name>
    <dbReference type="NCBI Taxonomy" id="94208"/>
    <lineage>
        <taxon>Eukaryota</taxon>
        <taxon>Fungi</taxon>
        <taxon>Dikarya</taxon>
        <taxon>Ascomycota</taxon>
        <taxon>Pezizomycotina</taxon>
        <taxon>Sordariomycetes</taxon>
        <taxon>Hypocreomycetidae</taxon>
        <taxon>Hypocreales</taxon>
        <taxon>Ophiocordycipitaceae</taxon>
        <taxon>Tolypocladium</taxon>
    </lineage>
</organism>
<dbReference type="STRING" id="94208.A0A2S4L1K6"/>